<accession>A0A172TXA8</accession>
<evidence type="ECO:0000259" key="2">
    <source>
        <dbReference type="Pfam" id="PF18962"/>
    </source>
</evidence>
<dbReference type="KEGG" id="fla:SY85_14380"/>
<feature type="signal peptide" evidence="1">
    <location>
        <begin position="1"/>
        <end position="19"/>
    </location>
</feature>
<dbReference type="STRING" id="1492898.SY85_14380"/>
<name>A0A172TXA8_9BACT</name>
<keyword evidence="4" id="KW-1185">Reference proteome</keyword>
<dbReference type="Gene3D" id="2.60.40.10">
    <property type="entry name" value="Immunoglobulins"/>
    <property type="match status" value="1"/>
</dbReference>
<feature type="domain" description="Secretion system C-terminal sorting" evidence="2">
    <location>
        <begin position="129"/>
        <end position="204"/>
    </location>
</feature>
<dbReference type="RefSeq" id="WP_066405612.1">
    <property type="nucleotide sequence ID" value="NZ_CP011390.1"/>
</dbReference>
<dbReference type="Proteomes" id="UP000077177">
    <property type="component" value="Chromosome"/>
</dbReference>
<reference evidence="4" key="1">
    <citation type="submission" date="2015-01" db="EMBL/GenBank/DDBJ databases">
        <title>Flavisolibacter sp./LCS9/ whole genome sequencing.</title>
        <authorList>
            <person name="Kim M.K."/>
            <person name="Srinivasan S."/>
            <person name="Lee J.-J."/>
        </authorList>
    </citation>
    <scope>NUCLEOTIDE SEQUENCE [LARGE SCALE GENOMIC DNA]</scope>
    <source>
        <strain evidence="4">LCS9</strain>
    </source>
</reference>
<gene>
    <name evidence="3" type="ORF">SY85_14380</name>
</gene>
<sequence>MRLIYFFLLPFLTCFTAAAQSSLAFTIKQLPLLQADAGKDTAVVMGSTVKIGGTAAASGGSGTYTYSWAPTTGLDRADIANPTATVNAAITYTLSVDDGRGCKKTASVNLKITAATAIDPISTALGLKLFPNPARSRLFLTTDRPVPAATLLLELYDVAGKKVYTTTLKGNRLLDHSLSLAPYLKGMYILKLTGNNFNSTFKVFVY</sequence>
<feature type="chain" id="PRO_5008001325" description="Secretion system C-terminal sorting domain-containing protein" evidence="1">
    <location>
        <begin position="20"/>
        <end position="206"/>
    </location>
</feature>
<dbReference type="InterPro" id="IPR013783">
    <property type="entry name" value="Ig-like_fold"/>
</dbReference>
<dbReference type="NCBIfam" id="TIGR04183">
    <property type="entry name" value="Por_Secre_tail"/>
    <property type="match status" value="1"/>
</dbReference>
<dbReference type="AlphaFoldDB" id="A0A172TXA8"/>
<protein>
    <recommendedName>
        <fullName evidence="2">Secretion system C-terminal sorting domain-containing protein</fullName>
    </recommendedName>
</protein>
<dbReference type="EMBL" id="CP011390">
    <property type="protein sequence ID" value="ANE51514.1"/>
    <property type="molecule type" value="Genomic_DNA"/>
</dbReference>
<proteinExistence type="predicted"/>
<evidence type="ECO:0000313" key="4">
    <source>
        <dbReference type="Proteomes" id="UP000077177"/>
    </source>
</evidence>
<keyword evidence="1" id="KW-0732">Signal</keyword>
<dbReference type="Pfam" id="PF18962">
    <property type="entry name" value="Por_Secre_tail"/>
    <property type="match status" value="1"/>
</dbReference>
<evidence type="ECO:0000313" key="3">
    <source>
        <dbReference type="EMBL" id="ANE51514.1"/>
    </source>
</evidence>
<dbReference type="OrthoDB" id="673970at2"/>
<evidence type="ECO:0000256" key="1">
    <source>
        <dbReference type="SAM" id="SignalP"/>
    </source>
</evidence>
<dbReference type="InterPro" id="IPR026444">
    <property type="entry name" value="Secre_tail"/>
</dbReference>
<organism evidence="3 4">
    <name type="scientific">Flavisolibacter tropicus</name>
    <dbReference type="NCBI Taxonomy" id="1492898"/>
    <lineage>
        <taxon>Bacteria</taxon>
        <taxon>Pseudomonadati</taxon>
        <taxon>Bacteroidota</taxon>
        <taxon>Chitinophagia</taxon>
        <taxon>Chitinophagales</taxon>
        <taxon>Chitinophagaceae</taxon>
        <taxon>Flavisolibacter</taxon>
    </lineage>
</organism>
<reference evidence="3 4" key="2">
    <citation type="journal article" date="2016" name="Int. J. Syst. Evol. Microbiol.">
        <title>Flavisolibacter tropicus sp. nov., isolated from tropical soil.</title>
        <authorList>
            <person name="Lee J.J."/>
            <person name="Kang M.S."/>
            <person name="Kim G.S."/>
            <person name="Lee C.S."/>
            <person name="Lim S."/>
            <person name="Lee J."/>
            <person name="Roh S.H."/>
            <person name="Kang H."/>
            <person name="Ha J.M."/>
            <person name="Bae S."/>
            <person name="Jung H.Y."/>
            <person name="Kim M.K."/>
        </authorList>
    </citation>
    <scope>NUCLEOTIDE SEQUENCE [LARGE SCALE GENOMIC DNA]</scope>
    <source>
        <strain evidence="3 4">LCS9</strain>
    </source>
</reference>